<dbReference type="InterPro" id="IPR010852">
    <property type="entry name" value="ABATE"/>
</dbReference>
<evidence type="ECO:0000259" key="1">
    <source>
        <dbReference type="Pfam" id="PF11706"/>
    </source>
</evidence>
<dbReference type="Pfam" id="PF11706">
    <property type="entry name" value="zf-CGNR"/>
    <property type="match status" value="1"/>
</dbReference>
<dbReference type="Pfam" id="PF07336">
    <property type="entry name" value="ABATE"/>
    <property type="match status" value="1"/>
</dbReference>
<dbReference type="Gene3D" id="1.10.3300.10">
    <property type="entry name" value="Jann2411-like domain"/>
    <property type="match status" value="1"/>
</dbReference>
<dbReference type="InterPro" id="IPR023286">
    <property type="entry name" value="ABATE_dom_sf"/>
</dbReference>
<name>A0A1H5PFF8_9MICC</name>
<dbReference type="Proteomes" id="UP000182725">
    <property type="component" value="Unassembled WGS sequence"/>
</dbReference>
<dbReference type="AlphaFoldDB" id="A0A1H5PFF8"/>
<feature type="domain" description="Zinc finger CGNR" evidence="1">
    <location>
        <begin position="153"/>
        <end position="194"/>
    </location>
</feature>
<proteinExistence type="predicted"/>
<dbReference type="PANTHER" id="PTHR35525">
    <property type="entry name" value="BLL6575 PROTEIN"/>
    <property type="match status" value="1"/>
</dbReference>
<dbReference type="SUPFAM" id="SSF160904">
    <property type="entry name" value="Jann2411-like"/>
    <property type="match status" value="1"/>
</dbReference>
<dbReference type="RefSeq" id="WP_083361028.1">
    <property type="nucleotide sequence ID" value="NZ_FNTV01000002.1"/>
</dbReference>
<dbReference type="PANTHER" id="PTHR35525:SF3">
    <property type="entry name" value="BLL6575 PROTEIN"/>
    <property type="match status" value="1"/>
</dbReference>
<organism evidence="2 3">
    <name type="scientific">Arthrobacter alpinus</name>
    <dbReference type="NCBI Taxonomy" id="656366"/>
    <lineage>
        <taxon>Bacteria</taxon>
        <taxon>Bacillati</taxon>
        <taxon>Actinomycetota</taxon>
        <taxon>Actinomycetes</taxon>
        <taxon>Micrococcales</taxon>
        <taxon>Micrococcaceae</taxon>
        <taxon>Arthrobacter</taxon>
    </lineage>
</organism>
<reference evidence="2 3" key="1">
    <citation type="submission" date="2016-10" db="EMBL/GenBank/DDBJ databases">
        <authorList>
            <person name="de Groot N.N."/>
        </authorList>
    </citation>
    <scope>NUCLEOTIDE SEQUENCE [LARGE SCALE GENOMIC DNA]</scope>
    <source>
        <strain evidence="2 3">DSM 22274</strain>
    </source>
</reference>
<protein>
    <submittedName>
        <fullName evidence="2">Conserved protein containing a Zn-ribbon-like motif, possibly RNA-binding</fullName>
    </submittedName>
</protein>
<sequence>MAKVEDVRSGAHVAEVPAFRLDNEQLAFRFTATLSDRSGQSVERLPDRGRLDDWFAMNNLRLGADNATDSDLTLARRLREAIHRAGADIAAGSPTKHSDMTLINTLAQETQTFPVLNVDGMRWEAEGGDQVRASLGLIARDAIMALGGERRSRVKTCENPDCGGLYVDTSQARNRRWCSMNICGNRAKKAKFRHGRAEL</sequence>
<dbReference type="EMBL" id="FNTV01000002">
    <property type="protein sequence ID" value="SEF12364.1"/>
    <property type="molecule type" value="Genomic_DNA"/>
</dbReference>
<evidence type="ECO:0000313" key="3">
    <source>
        <dbReference type="Proteomes" id="UP000182725"/>
    </source>
</evidence>
<dbReference type="InterPro" id="IPR021005">
    <property type="entry name" value="Znf_CGNR"/>
</dbReference>
<evidence type="ECO:0000313" key="2">
    <source>
        <dbReference type="EMBL" id="SEF12364.1"/>
    </source>
</evidence>
<accession>A0A1H5PFF8</accession>
<gene>
    <name evidence="2" type="ORF">SAMN04489740_4229</name>
</gene>